<dbReference type="PANTHER" id="PTHR48090">
    <property type="entry name" value="UNDECAPRENYL-PHOSPHATE 4-DEOXY-4-FORMAMIDO-L-ARABINOSE TRANSFERASE-RELATED"/>
    <property type="match status" value="1"/>
</dbReference>
<evidence type="ECO:0000256" key="3">
    <source>
        <dbReference type="ARBA" id="ARBA00022679"/>
    </source>
</evidence>
<sequence length="326" mass="37782">MKKVSIVIPTYNEEENVMLITSRVEEIMTRELNQYDYEILFIDNCSTDRTRELLRNLCKTNKKVKVILNAKNFGQSNSPYYALLQTTGDCVIGLVADFQDPPEMIVDFVKKWEEGYRIVIGIKTTSKENKIMYFLRGCYYKTLKKIANVEQIEQFTGFGLYDRSFIEVLRGLKDPMPYFRGIVAELGFERAEIEYVQPKRERGKSKNNFFTLFDFGMLGITSYSKAVLRLATIGGFIIGGISFVVGIIYFIMKLIYWERFVAGMAPILIGMFFLGAAQLFFIGFLGEYIMNINARVMNRPLVVEEERINFEKERDIQGEKNEKDES</sequence>
<dbReference type="HOGENOM" id="CLU_033536_0_1_9"/>
<protein>
    <submittedName>
        <fullName evidence="9">Glycosyl transferase family 2</fullName>
    </submittedName>
</protein>
<evidence type="ECO:0000313" key="10">
    <source>
        <dbReference type="Proteomes" id="UP000008467"/>
    </source>
</evidence>
<dbReference type="GO" id="GO:0005886">
    <property type="term" value="C:plasma membrane"/>
    <property type="evidence" value="ECO:0007669"/>
    <property type="project" value="TreeGrafter"/>
</dbReference>
<keyword evidence="6 7" id="KW-0472">Membrane</keyword>
<dbReference type="CDD" id="cd04187">
    <property type="entry name" value="DPM1_like_bac"/>
    <property type="match status" value="1"/>
</dbReference>
<evidence type="ECO:0000256" key="2">
    <source>
        <dbReference type="ARBA" id="ARBA00022676"/>
    </source>
</evidence>
<evidence type="ECO:0000313" key="9">
    <source>
        <dbReference type="EMBL" id="ADZ83433.1"/>
    </source>
</evidence>
<dbReference type="RefSeq" id="WP_013656730.1">
    <property type="nucleotide sequence ID" value="NC_015275.1"/>
</dbReference>
<dbReference type="InterPro" id="IPR001173">
    <property type="entry name" value="Glyco_trans_2-like"/>
</dbReference>
<organism evidence="9 10">
    <name type="scientific">Cellulosilyticum lentocellum (strain ATCC 49066 / DSM 5427 / NCIMB 11756 / RHM5)</name>
    <name type="common">Clostridium lentocellum</name>
    <dbReference type="NCBI Taxonomy" id="642492"/>
    <lineage>
        <taxon>Bacteria</taxon>
        <taxon>Bacillati</taxon>
        <taxon>Bacillota</taxon>
        <taxon>Clostridia</taxon>
        <taxon>Lachnospirales</taxon>
        <taxon>Cellulosilyticaceae</taxon>
        <taxon>Cellulosilyticum</taxon>
    </lineage>
</organism>
<reference evidence="9 10" key="1">
    <citation type="journal article" date="2011" name="J. Bacteriol.">
        <title>Complete genome sequence of the cellulose-degrading bacterium Cellulosilyticum lentocellum.</title>
        <authorList>
            <consortium name="US DOE Joint Genome Institute"/>
            <person name="Miller D.A."/>
            <person name="Suen G."/>
            <person name="Bruce D."/>
            <person name="Copeland A."/>
            <person name="Cheng J.F."/>
            <person name="Detter C."/>
            <person name="Goodwin L.A."/>
            <person name="Han C.S."/>
            <person name="Hauser L.J."/>
            <person name="Land M.L."/>
            <person name="Lapidus A."/>
            <person name="Lucas S."/>
            <person name="Meincke L."/>
            <person name="Pitluck S."/>
            <person name="Tapia R."/>
            <person name="Teshima H."/>
            <person name="Woyke T."/>
            <person name="Fox B.G."/>
            <person name="Angert E.R."/>
            <person name="Currie C.R."/>
        </authorList>
    </citation>
    <scope>NUCLEOTIDE SEQUENCE [LARGE SCALE GENOMIC DNA]</scope>
    <source>
        <strain evidence="10">ATCC 49066 / DSM 5427 / NCIMB 11756 / RHM5</strain>
    </source>
</reference>
<dbReference type="PANTHER" id="PTHR48090:SF1">
    <property type="entry name" value="PROPHAGE BACTOPRENOL GLUCOSYL TRANSFERASE HOMOLOG"/>
    <property type="match status" value="1"/>
</dbReference>
<name>F2JLP2_CELLD</name>
<dbReference type="EMBL" id="CP002582">
    <property type="protein sequence ID" value="ADZ83433.1"/>
    <property type="molecule type" value="Genomic_DNA"/>
</dbReference>
<evidence type="ECO:0000256" key="5">
    <source>
        <dbReference type="ARBA" id="ARBA00022989"/>
    </source>
</evidence>
<evidence type="ECO:0000256" key="4">
    <source>
        <dbReference type="ARBA" id="ARBA00022692"/>
    </source>
</evidence>
<feature type="transmembrane region" description="Helical" evidence="7">
    <location>
        <begin position="227"/>
        <end position="252"/>
    </location>
</feature>
<dbReference type="GO" id="GO:0016757">
    <property type="term" value="F:glycosyltransferase activity"/>
    <property type="evidence" value="ECO:0007669"/>
    <property type="project" value="UniProtKB-KW"/>
</dbReference>
<dbReference type="Proteomes" id="UP000008467">
    <property type="component" value="Chromosome"/>
</dbReference>
<feature type="domain" description="Glycosyltransferase 2-like" evidence="8">
    <location>
        <begin position="5"/>
        <end position="166"/>
    </location>
</feature>
<dbReference type="KEGG" id="cle:Clole_1709"/>
<dbReference type="InterPro" id="IPR029044">
    <property type="entry name" value="Nucleotide-diphossugar_trans"/>
</dbReference>
<evidence type="ECO:0000256" key="6">
    <source>
        <dbReference type="ARBA" id="ARBA00023136"/>
    </source>
</evidence>
<keyword evidence="2" id="KW-0328">Glycosyltransferase</keyword>
<dbReference type="Pfam" id="PF00535">
    <property type="entry name" value="Glycos_transf_2"/>
    <property type="match status" value="1"/>
</dbReference>
<proteinExistence type="predicted"/>
<evidence type="ECO:0000259" key="8">
    <source>
        <dbReference type="Pfam" id="PF00535"/>
    </source>
</evidence>
<dbReference type="eggNOG" id="COG0463">
    <property type="taxonomic scope" value="Bacteria"/>
</dbReference>
<dbReference type="SUPFAM" id="SSF53448">
    <property type="entry name" value="Nucleotide-diphospho-sugar transferases"/>
    <property type="match status" value="1"/>
</dbReference>
<keyword evidence="4 7" id="KW-0812">Transmembrane</keyword>
<evidence type="ECO:0000256" key="7">
    <source>
        <dbReference type="SAM" id="Phobius"/>
    </source>
</evidence>
<dbReference type="Gene3D" id="3.90.550.10">
    <property type="entry name" value="Spore Coat Polysaccharide Biosynthesis Protein SpsA, Chain A"/>
    <property type="match status" value="1"/>
</dbReference>
<accession>F2JLP2</accession>
<keyword evidence="5 7" id="KW-1133">Transmembrane helix</keyword>
<evidence type="ECO:0000256" key="1">
    <source>
        <dbReference type="ARBA" id="ARBA00004141"/>
    </source>
</evidence>
<comment type="subcellular location">
    <subcellularLocation>
        <location evidence="1">Membrane</location>
        <topology evidence="1">Multi-pass membrane protein</topology>
    </subcellularLocation>
</comment>
<gene>
    <name evidence="9" type="ordered locus">Clole_1709</name>
</gene>
<dbReference type="InterPro" id="IPR050256">
    <property type="entry name" value="Glycosyltransferase_2"/>
</dbReference>
<dbReference type="STRING" id="642492.Clole_1709"/>
<keyword evidence="3 9" id="KW-0808">Transferase</keyword>
<keyword evidence="10" id="KW-1185">Reference proteome</keyword>
<feature type="transmembrane region" description="Helical" evidence="7">
    <location>
        <begin position="264"/>
        <end position="289"/>
    </location>
</feature>
<dbReference type="AlphaFoldDB" id="F2JLP2"/>